<name>A0A382WWG8_9ZZZZ</name>
<dbReference type="AlphaFoldDB" id="A0A382WWG8"/>
<gene>
    <name evidence="1" type="ORF">METZ01_LOCUS415794</name>
</gene>
<organism evidence="1">
    <name type="scientific">marine metagenome</name>
    <dbReference type="NCBI Taxonomy" id="408172"/>
    <lineage>
        <taxon>unclassified sequences</taxon>
        <taxon>metagenomes</taxon>
        <taxon>ecological metagenomes</taxon>
    </lineage>
</organism>
<sequence>MREQFELEGFVTQSAFFNGDRLAAVESE</sequence>
<feature type="non-terminal residue" evidence="1">
    <location>
        <position position="28"/>
    </location>
</feature>
<proteinExistence type="predicted"/>
<accession>A0A382WWG8</accession>
<dbReference type="EMBL" id="UINC01162925">
    <property type="protein sequence ID" value="SVD62940.1"/>
    <property type="molecule type" value="Genomic_DNA"/>
</dbReference>
<evidence type="ECO:0000313" key="1">
    <source>
        <dbReference type="EMBL" id="SVD62940.1"/>
    </source>
</evidence>
<reference evidence="1" key="1">
    <citation type="submission" date="2018-05" db="EMBL/GenBank/DDBJ databases">
        <authorList>
            <person name="Lanie J.A."/>
            <person name="Ng W.-L."/>
            <person name="Kazmierczak K.M."/>
            <person name="Andrzejewski T.M."/>
            <person name="Davidsen T.M."/>
            <person name="Wayne K.J."/>
            <person name="Tettelin H."/>
            <person name="Glass J.I."/>
            <person name="Rusch D."/>
            <person name="Podicherti R."/>
            <person name="Tsui H.-C.T."/>
            <person name="Winkler M.E."/>
        </authorList>
    </citation>
    <scope>NUCLEOTIDE SEQUENCE</scope>
</reference>
<protein>
    <submittedName>
        <fullName evidence="1">Uncharacterized protein</fullName>
    </submittedName>
</protein>